<protein>
    <submittedName>
        <fullName evidence="7">ABC transporter permease</fullName>
    </submittedName>
</protein>
<keyword evidence="3 5" id="KW-1133">Transmembrane helix</keyword>
<feature type="transmembrane region" description="Helical" evidence="5">
    <location>
        <begin position="185"/>
        <end position="207"/>
    </location>
</feature>
<feature type="transmembrane region" description="Helical" evidence="5">
    <location>
        <begin position="20"/>
        <end position="39"/>
    </location>
</feature>
<feature type="transmembrane region" description="Helical" evidence="5">
    <location>
        <begin position="228"/>
        <end position="250"/>
    </location>
</feature>
<feature type="domain" description="ABC-2 type transporter transmembrane" evidence="6">
    <location>
        <begin position="20"/>
        <end position="369"/>
    </location>
</feature>
<evidence type="ECO:0000256" key="3">
    <source>
        <dbReference type="ARBA" id="ARBA00022989"/>
    </source>
</evidence>
<dbReference type="RefSeq" id="WP_200268635.1">
    <property type="nucleotide sequence ID" value="NZ_JAENHN010000028.1"/>
</dbReference>
<feature type="transmembrane region" description="Helical" evidence="5">
    <location>
        <begin position="262"/>
        <end position="287"/>
    </location>
</feature>
<evidence type="ECO:0000256" key="4">
    <source>
        <dbReference type="ARBA" id="ARBA00023136"/>
    </source>
</evidence>
<dbReference type="PANTHER" id="PTHR43027">
    <property type="entry name" value="DOXORUBICIN RESISTANCE ABC TRANSPORTER PERMEASE PROTEIN DRRC-RELATED"/>
    <property type="match status" value="1"/>
</dbReference>
<comment type="subcellular location">
    <subcellularLocation>
        <location evidence="1">Membrane</location>
        <topology evidence="1">Multi-pass membrane protein</topology>
    </subcellularLocation>
</comment>
<evidence type="ECO:0000259" key="6">
    <source>
        <dbReference type="Pfam" id="PF12698"/>
    </source>
</evidence>
<accession>A0ABS1ENS6</accession>
<evidence type="ECO:0000256" key="5">
    <source>
        <dbReference type="SAM" id="Phobius"/>
    </source>
</evidence>
<dbReference type="EMBL" id="JAENHN010000028">
    <property type="protein sequence ID" value="MBK1810928.1"/>
    <property type="molecule type" value="Genomic_DNA"/>
</dbReference>
<feature type="transmembrane region" description="Helical" evidence="5">
    <location>
        <begin position="354"/>
        <end position="376"/>
    </location>
</feature>
<proteinExistence type="predicted"/>
<dbReference type="PANTHER" id="PTHR43027:SF1">
    <property type="entry name" value="DOXORUBICIN RESISTANCE ABC TRANSPORTER PERMEASE PROTEIN DRRC-RELATED"/>
    <property type="match status" value="1"/>
</dbReference>
<evidence type="ECO:0000256" key="2">
    <source>
        <dbReference type="ARBA" id="ARBA00022692"/>
    </source>
</evidence>
<dbReference type="Proteomes" id="UP000596739">
    <property type="component" value="Unassembled WGS sequence"/>
</dbReference>
<dbReference type="InterPro" id="IPR052902">
    <property type="entry name" value="ABC-2_transporter"/>
</dbReference>
<reference evidence="8" key="1">
    <citation type="submission" date="2021-01" db="EMBL/GenBank/DDBJ databases">
        <title>Genome public.</title>
        <authorList>
            <person name="Liu C."/>
            <person name="Sun Q."/>
        </authorList>
    </citation>
    <scope>NUCLEOTIDE SEQUENCE [LARGE SCALE GENOMIC DNA]</scope>
    <source>
        <strain evidence="8">YIM B02505</strain>
    </source>
</reference>
<dbReference type="InterPro" id="IPR013525">
    <property type="entry name" value="ABC2_TM"/>
</dbReference>
<keyword evidence="8" id="KW-1185">Reference proteome</keyword>
<comment type="caution">
    <text evidence="7">The sequence shown here is derived from an EMBL/GenBank/DDBJ whole genome shotgun (WGS) entry which is preliminary data.</text>
</comment>
<dbReference type="Pfam" id="PF12698">
    <property type="entry name" value="ABC2_membrane_3"/>
    <property type="match status" value="1"/>
</dbReference>
<name>A0ABS1ENS6_9CLOT</name>
<evidence type="ECO:0000256" key="1">
    <source>
        <dbReference type="ARBA" id="ARBA00004141"/>
    </source>
</evidence>
<evidence type="ECO:0000313" key="7">
    <source>
        <dbReference type="EMBL" id="MBK1810928.1"/>
    </source>
</evidence>
<evidence type="ECO:0000313" key="8">
    <source>
        <dbReference type="Proteomes" id="UP000596739"/>
    </source>
</evidence>
<keyword evidence="2 5" id="KW-0812">Transmembrane</keyword>
<keyword evidence="4 5" id="KW-0472">Membrane</keyword>
<feature type="transmembrane region" description="Helical" evidence="5">
    <location>
        <begin position="294"/>
        <end position="314"/>
    </location>
</feature>
<gene>
    <name evidence="7" type="ORF">JHL18_09850</name>
</gene>
<organism evidence="7 8">
    <name type="scientific">Clostridium yunnanense</name>
    <dbReference type="NCBI Taxonomy" id="2800325"/>
    <lineage>
        <taxon>Bacteria</taxon>
        <taxon>Bacillati</taxon>
        <taxon>Bacillota</taxon>
        <taxon>Clostridia</taxon>
        <taxon>Eubacteriales</taxon>
        <taxon>Clostridiaceae</taxon>
        <taxon>Clostridium</taxon>
    </lineage>
</organism>
<sequence>MNLLTEIRKNLISFIRQNKIIFILFIICPMIGAYVYGVMQEDVFSGKSSFEPITVEFQYDKTSLEGKVLEGMLSTKEVKNFINSEAKDDIKCKVVIDKTFNDIEIEKISGSDSSLDMVQSFMRTFSDNINQYKVLYKNIEGVSSNDQEKKALTNNIIGKLQEIQKVASVKDKIIQGYKSLGSREYYTISIFSFSSTMIMLTLIKLFYKEKRIGILRRAFSTPNKKTNYLAGYLSSSFIIVFIINVAYILINRILGIAFTTSILWILITVILQSLLQASVIGFIIAFVKSEKVSNAIISAATALQLMIGGVFYSIDMTGSSVLKVISNFSPNTLIINSYKNLAIVSGDYGALNQIIIMLLVAALFLVISFIKINIVWED</sequence>